<protein>
    <submittedName>
        <fullName evidence="7">Citrate lyase</fullName>
    </submittedName>
</protein>
<keyword evidence="3 5" id="KW-0460">Magnesium</keyword>
<keyword evidence="7" id="KW-0456">Lyase</keyword>
<evidence type="ECO:0000256" key="5">
    <source>
        <dbReference type="PIRSR" id="PIRSR015582-2"/>
    </source>
</evidence>
<dbReference type="SUPFAM" id="SSF51621">
    <property type="entry name" value="Phosphoenolpyruvate/pyruvate domain"/>
    <property type="match status" value="1"/>
</dbReference>
<organism evidence="7 8">
    <name type="scientific">Morchella conica CCBAS932</name>
    <dbReference type="NCBI Taxonomy" id="1392247"/>
    <lineage>
        <taxon>Eukaryota</taxon>
        <taxon>Fungi</taxon>
        <taxon>Dikarya</taxon>
        <taxon>Ascomycota</taxon>
        <taxon>Pezizomycotina</taxon>
        <taxon>Pezizomycetes</taxon>
        <taxon>Pezizales</taxon>
        <taxon>Morchellaceae</taxon>
        <taxon>Morchella</taxon>
    </lineage>
</organism>
<evidence type="ECO:0000256" key="3">
    <source>
        <dbReference type="ARBA" id="ARBA00022842"/>
    </source>
</evidence>
<sequence length="281" mass="30180">MSTYDLEDSVTVSSKPAARSHIREILSLPRAHGIREQAVRVNSIGTGLALDDLTEVLKAPHLDTIVVPKVESPADVTFVANVLDHSNHPNKTGIKIIALLESARAIMDIRSICASSPRLSGLVFAAEDFALDLSLTRSPSLTEFLFARQTIVAAARAYNIPSAIDLVCTEYKDTSDAGALARECKEGAAMGFNGKQVIHPGQVERVQVMFLPSVERVRGAVRVLVADRKAEEQGRGSWALDGKMVDAPVVGASRRVVEKAELGGIDVGKIFEEEKGTVPDS</sequence>
<dbReference type="AlphaFoldDB" id="A0A3N4KV66"/>
<dbReference type="InParanoid" id="A0A3N4KV66"/>
<dbReference type="InterPro" id="IPR040442">
    <property type="entry name" value="Pyrv_kinase-like_dom_sf"/>
</dbReference>
<feature type="binding site" evidence="4">
    <location>
        <position position="40"/>
    </location>
    <ligand>
        <name>substrate</name>
    </ligand>
</feature>
<evidence type="ECO:0000256" key="2">
    <source>
        <dbReference type="ARBA" id="ARBA00022723"/>
    </source>
</evidence>
<dbReference type="GO" id="GO:0006107">
    <property type="term" value="P:oxaloacetate metabolic process"/>
    <property type="evidence" value="ECO:0007669"/>
    <property type="project" value="TreeGrafter"/>
</dbReference>
<gene>
    <name evidence="7" type="ORF">P167DRAFT_572571</name>
</gene>
<feature type="binding site" evidence="4">
    <location>
        <position position="101"/>
    </location>
    <ligand>
        <name>substrate</name>
    </ligand>
</feature>
<proteinExistence type="predicted"/>
<dbReference type="STRING" id="1392247.A0A3N4KV66"/>
<comment type="cofactor">
    <cofactor evidence="1">
        <name>Mg(2+)</name>
        <dbReference type="ChEBI" id="CHEBI:18420"/>
    </cofactor>
</comment>
<dbReference type="Gene3D" id="3.20.20.60">
    <property type="entry name" value="Phosphoenolpyruvate-binding domains"/>
    <property type="match status" value="1"/>
</dbReference>
<evidence type="ECO:0000256" key="1">
    <source>
        <dbReference type="ARBA" id="ARBA00001946"/>
    </source>
</evidence>
<dbReference type="PIRSF" id="PIRSF015582">
    <property type="entry name" value="Cit_lyase_B"/>
    <property type="match status" value="1"/>
</dbReference>
<keyword evidence="2 5" id="KW-0479">Metal-binding</keyword>
<accession>A0A3N4KV66</accession>
<dbReference type="InterPro" id="IPR005000">
    <property type="entry name" value="Aldolase/citrate-lyase_domain"/>
</dbReference>
<dbReference type="Proteomes" id="UP000277580">
    <property type="component" value="Unassembled WGS sequence"/>
</dbReference>
<reference evidence="7 8" key="1">
    <citation type="journal article" date="2018" name="Nat. Ecol. Evol.">
        <title>Pezizomycetes genomes reveal the molecular basis of ectomycorrhizal truffle lifestyle.</title>
        <authorList>
            <person name="Murat C."/>
            <person name="Payen T."/>
            <person name="Noel B."/>
            <person name="Kuo A."/>
            <person name="Morin E."/>
            <person name="Chen J."/>
            <person name="Kohler A."/>
            <person name="Krizsan K."/>
            <person name="Balestrini R."/>
            <person name="Da Silva C."/>
            <person name="Montanini B."/>
            <person name="Hainaut M."/>
            <person name="Levati E."/>
            <person name="Barry K.W."/>
            <person name="Belfiori B."/>
            <person name="Cichocki N."/>
            <person name="Clum A."/>
            <person name="Dockter R.B."/>
            <person name="Fauchery L."/>
            <person name="Guy J."/>
            <person name="Iotti M."/>
            <person name="Le Tacon F."/>
            <person name="Lindquist E.A."/>
            <person name="Lipzen A."/>
            <person name="Malagnac F."/>
            <person name="Mello A."/>
            <person name="Molinier V."/>
            <person name="Miyauchi S."/>
            <person name="Poulain J."/>
            <person name="Riccioni C."/>
            <person name="Rubini A."/>
            <person name="Sitrit Y."/>
            <person name="Splivallo R."/>
            <person name="Traeger S."/>
            <person name="Wang M."/>
            <person name="Zifcakova L."/>
            <person name="Wipf D."/>
            <person name="Zambonelli A."/>
            <person name="Paolocci F."/>
            <person name="Nowrousian M."/>
            <person name="Ottonello S."/>
            <person name="Baldrian P."/>
            <person name="Spatafora J.W."/>
            <person name="Henrissat B."/>
            <person name="Nagy L.G."/>
            <person name="Aury J.M."/>
            <person name="Wincker P."/>
            <person name="Grigoriev I.V."/>
            <person name="Bonfante P."/>
            <person name="Martin F.M."/>
        </authorList>
    </citation>
    <scope>NUCLEOTIDE SEQUENCE [LARGE SCALE GENOMIC DNA]</scope>
    <source>
        <strain evidence="7 8">CCBAS932</strain>
    </source>
</reference>
<dbReference type="InterPro" id="IPR011206">
    <property type="entry name" value="Citrate_lyase_beta/mcl1/mcl2"/>
</dbReference>
<dbReference type="InterPro" id="IPR015813">
    <property type="entry name" value="Pyrv/PenolPyrv_kinase-like_dom"/>
</dbReference>
<dbReference type="EMBL" id="ML119118">
    <property type="protein sequence ID" value="RPB14426.1"/>
    <property type="molecule type" value="Genomic_DNA"/>
</dbReference>
<evidence type="ECO:0000256" key="4">
    <source>
        <dbReference type="PIRSR" id="PIRSR015582-1"/>
    </source>
</evidence>
<evidence type="ECO:0000259" key="6">
    <source>
        <dbReference type="Pfam" id="PF03328"/>
    </source>
</evidence>
<dbReference type="GO" id="GO:0016829">
    <property type="term" value="F:lyase activity"/>
    <property type="evidence" value="ECO:0007669"/>
    <property type="project" value="UniProtKB-KW"/>
</dbReference>
<dbReference type="GO" id="GO:0000287">
    <property type="term" value="F:magnesium ion binding"/>
    <property type="evidence" value="ECO:0007669"/>
    <property type="project" value="TreeGrafter"/>
</dbReference>
<feature type="binding site" evidence="5">
    <location>
        <position position="101"/>
    </location>
    <ligand>
        <name>Mg(2+)</name>
        <dbReference type="ChEBI" id="CHEBI:18420"/>
    </ligand>
</feature>
<evidence type="ECO:0000313" key="8">
    <source>
        <dbReference type="Proteomes" id="UP000277580"/>
    </source>
</evidence>
<dbReference type="OrthoDB" id="1773at2759"/>
<keyword evidence="8" id="KW-1185">Reference proteome</keyword>
<name>A0A3N4KV66_9PEZI</name>
<feature type="binding site" evidence="5">
    <location>
        <position position="128"/>
    </location>
    <ligand>
        <name>Mg(2+)</name>
        <dbReference type="ChEBI" id="CHEBI:18420"/>
    </ligand>
</feature>
<evidence type="ECO:0000313" key="7">
    <source>
        <dbReference type="EMBL" id="RPB14426.1"/>
    </source>
</evidence>
<dbReference type="Pfam" id="PF03328">
    <property type="entry name" value="HpcH_HpaI"/>
    <property type="match status" value="1"/>
</dbReference>
<dbReference type="PANTHER" id="PTHR32308:SF0">
    <property type="entry name" value="HPCH_HPAI ALDOLASE_CITRATE LYASE DOMAIN-CONTAINING PROTEIN"/>
    <property type="match status" value="1"/>
</dbReference>
<dbReference type="PANTHER" id="PTHR32308">
    <property type="entry name" value="LYASE BETA SUBUNIT, PUTATIVE (AFU_ORTHOLOGUE AFUA_4G13030)-RELATED"/>
    <property type="match status" value="1"/>
</dbReference>
<feature type="domain" description="HpcH/HpaI aldolase/citrate lyase" evidence="6">
    <location>
        <begin position="5"/>
        <end position="200"/>
    </location>
</feature>